<gene>
    <name evidence="1" type="ORF">A3F54_00610</name>
</gene>
<reference evidence="1 2" key="1">
    <citation type="journal article" date="2016" name="Nat. Commun.">
        <title>Thousands of microbial genomes shed light on interconnected biogeochemical processes in an aquifer system.</title>
        <authorList>
            <person name="Anantharaman K."/>
            <person name="Brown C.T."/>
            <person name="Hug L.A."/>
            <person name="Sharon I."/>
            <person name="Castelle C.J."/>
            <person name="Probst A.J."/>
            <person name="Thomas B.C."/>
            <person name="Singh A."/>
            <person name="Wilkins M.J."/>
            <person name="Karaoz U."/>
            <person name="Brodie E.L."/>
            <person name="Williams K.H."/>
            <person name="Hubbard S.S."/>
            <person name="Banfield J.F."/>
        </authorList>
    </citation>
    <scope>NUCLEOTIDE SEQUENCE [LARGE SCALE GENOMIC DNA]</scope>
</reference>
<name>A0A1G2B618_9BACT</name>
<protein>
    <submittedName>
        <fullName evidence="1">Uncharacterized protein</fullName>
    </submittedName>
</protein>
<proteinExistence type="predicted"/>
<accession>A0A1G2B618</accession>
<sequence>MKTNFFSSLSKKKSFAIAEGIGAGLLLSFVFFVVVTPLRAEWVEPGCNPNLDGPDCAGSAPINVSNADQTKLGGLTISPAGTLTARGTLTAEGDVNFPNNAISGTEIADETVTGTDIQNGTIGQEDLNFPIPGADSTFDTLTVTNAFNVVNGPTTLQGGGLTVNSGGLEVKNGAVNLPSSTIKGQLTVNGVSTYKAYLGTESYAGSFTGPIYTDSSAQVKGNLTVNANTTVDGSLFVNTNATVAATLTTNNLTATGTVNLSDNAIQTNEISDDAVTLAKTNFVTYSDTWDPPSIRSGEISTREFTVPESSGTINVGDPVILATDKDMRDFVASAEVLADNKVRVTIWLKLTALNGDLGSTRFNLIIFKFQ</sequence>
<comment type="caution">
    <text evidence="1">The sequence shown here is derived from an EMBL/GenBank/DDBJ whole genome shotgun (WGS) entry which is preliminary data.</text>
</comment>
<dbReference type="AlphaFoldDB" id="A0A1G2B618"/>
<dbReference type="EMBL" id="MHKD01000014">
    <property type="protein sequence ID" value="OGY84425.1"/>
    <property type="molecule type" value="Genomic_DNA"/>
</dbReference>
<evidence type="ECO:0000313" key="1">
    <source>
        <dbReference type="EMBL" id="OGY84425.1"/>
    </source>
</evidence>
<dbReference type="Proteomes" id="UP000176952">
    <property type="component" value="Unassembled WGS sequence"/>
</dbReference>
<organism evidence="1 2">
    <name type="scientific">Candidatus Kerfeldbacteria bacterium RIFCSPHIGHO2_12_FULL_48_17</name>
    <dbReference type="NCBI Taxonomy" id="1798542"/>
    <lineage>
        <taxon>Bacteria</taxon>
        <taxon>Candidatus Kerfeldiibacteriota</taxon>
    </lineage>
</organism>
<dbReference type="STRING" id="1798542.A3F54_00610"/>
<evidence type="ECO:0000313" key="2">
    <source>
        <dbReference type="Proteomes" id="UP000176952"/>
    </source>
</evidence>